<accession>A0A0B4DS67</accession>
<dbReference type="InterPro" id="IPR047057">
    <property type="entry name" value="MerR_fam"/>
</dbReference>
<dbReference type="CDD" id="cd01106">
    <property type="entry name" value="HTH_TipAL-Mta"/>
    <property type="match status" value="1"/>
</dbReference>
<organism evidence="4 5">
    <name type="scientific">Pseudarthrobacter phenanthrenivorans</name>
    <name type="common">Arthrobacter phenanthrenivorans</name>
    <dbReference type="NCBI Taxonomy" id="361575"/>
    <lineage>
        <taxon>Bacteria</taxon>
        <taxon>Bacillati</taxon>
        <taxon>Actinomycetota</taxon>
        <taxon>Actinomycetes</taxon>
        <taxon>Micrococcales</taxon>
        <taxon>Micrococcaceae</taxon>
        <taxon>Pseudarthrobacter</taxon>
    </lineage>
</organism>
<sequence>MEYQKGACWSVGELAAATGVTVRALHHYDSIGLLRASGRTPAGHRRYTEQDLQRLYSIRALRSLGVPLGDIGTVLDGSGGGPGPVKDLLLRQLEALRVQAGRLEELQQTIGRLLERIDHHGEAGPTDFITVLERMSMFEDYFTEDQRRELDERRAQLGPDAVDESRTQWAGLVQEGLRQVDAGVQATSAEARELVRRWDELGSRFHGSEGTKAAARAMWAENSAELSRALPWTAQQMQALVAHLEQARDAG</sequence>
<evidence type="ECO:0000256" key="2">
    <source>
        <dbReference type="SAM" id="Coils"/>
    </source>
</evidence>
<dbReference type="PROSITE" id="PS00552">
    <property type="entry name" value="HTH_MERR_1"/>
    <property type="match status" value="1"/>
</dbReference>
<dbReference type="RefSeq" id="WP_043451943.1">
    <property type="nucleotide sequence ID" value="NZ_JWTB01000016.1"/>
</dbReference>
<dbReference type="GO" id="GO:0003677">
    <property type="term" value="F:DNA binding"/>
    <property type="evidence" value="ECO:0007669"/>
    <property type="project" value="UniProtKB-KW"/>
</dbReference>
<dbReference type="InterPro" id="IPR009061">
    <property type="entry name" value="DNA-bd_dom_put_sf"/>
</dbReference>
<comment type="caution">
    <text evidence="4">The sequence shown here is derived from an EMBL/GenBank/DDBJ whole genome shotgun (WGS) entry which is preliminary data.</text>
</comment>
<evidence type="ECO:0000313" key="5">
    <source>
        <dbReference type="Proteomes" id="UP000031196"/>
    </source>
</evidence>
<dbReference type="OrthoDB" id="7849865at2"/>
<dbReference type="Pfam" id="PF13411">
    <property type="entry name" value="MerR_1"/>
    <property type="match status" value="1"/>
</dbReference>
<dbReference type="AlphaFoldDB" id="A0A0B4DS67"/>
<protein>
    <submittedName>
        <fullName evidence="4">MerR family transcriptional regulator</fullName>
    </submittedName>
</protein>
<evidence type="ECO:0000256" key="1">
    <source>
        <dbReference type="ARBA" id="ARBA00023125"/>
    </source>
</evidence>
<feature type="coiled-coil region" evidence="2">
    <location>
        <begin position="86"/>
        <end position="123"/>
    </location>
</feature>
<dbReference type="PRINTS" id="PR00040">
    <property type="entry name" value="HTHMERR"/>
</dbReference>
<gene>
    <name evidence="4" type="ORF">RM50_08915</name>
</gene>
<dbReference type="PANTHER" id="PTHR30204:SF90">
    <property type="entry name" value="HTH-TYPE TRANSCRIPTIONAL ACTIVATOR MTA"/>
    <property type="match status" value="1"/>
</dbReference>
<dbReference type="SMART" id="SM00422">
    <property type="entry name" value="HTH_MERR"/>
    <property type="match status" value="1"/>
</dbReference>
<keyword evidence="1" id="KW-0238">DNA-binding</keyword>
<keyword evidence="2" id="KW-0175">Coiled coil</keyword>
<dbReference type="InterPro" id="IPR012925">
    <property type="entry name" value="TipAS_dom"/>
</dbReference>
<dbReference type="Pfam" id="PF07739">
    <property type="entry name" value="TipAS"/>
    <property type="match status" value="1"/>
</dbReference>
<evidence type="ECO:0000313" key="4">
    <source>
        <dbReference type="EMBL" id="KIC67240.1"/>
    </source>
</evidence>
<dbReference type="Gene3D" id="1.10.1660.10">
    <property type="match status" value="1"/>
</dbReference>
<dbReference type="PANTHER" id="PTHR30204">
    <property type="entry name" value="REDOX-CYCLING DRUG-SENSING TRANSCRIPTIONAL ACTIVATOR SOXR"/>
    <property type="match status" value="1"/>
</dbReference>
<dbReference type="EMBL" id="JWTB01000016">
    <property type="protein sequence ID" value="KIC67240.1"/>
    <property type="molecule type" value="Genomic_DNA"/>
</dbReference>
<dbReference type="PROSITE" id="PS50937">
    <property type="entry name" value="HTH_MERR_2"/>
    <property type="match status" value="1"/>
</dbReference>
<feature type="domain" description="HTH merR-type" evidence="3">
    <location>
        <begin position="8"/>
        <end position="77"/>
    </location>
</feature>
<proteinExistence type="predicted"/>
<name>A0A0B4DS67_PSEPS</name>
<dbReference type="Proteomes" id="UP000031196">
    <property type="component" value="Unassembled WGS sequence"/>
</dbReference>
<dbReference type="GO" id="GO:0003700">
    <property type="term" value="F:DNA-binding transcription factor activity"/>
    <property type="evidence" value="ECO:0007669"/>
    <property type="project" value="InterPro"/>
</dbReference>
<dbReference type="SUPFAM" id="SSF46955">
    <property type="entry name" value="Putative DNA-binding domain"/>
    <property type="match status" value="1"/>
</dbReference>
<evidence type="ECO:0000259" key="3">
    <source>
        <dbReference type="PROSITE" id="PS50937"/>
    </source>
</evidence>
<dbReference type="InterPro" id="IPR000551">
    <property type="entry name" value="MerR-type_HTH_dom"/>
</dbReference>
<reference evidence="4 5" key="1">
    <citation type="submission" date="2014-12" db="EMBL/GenBank/DDBJ databases">
        <title>Genome sequencing of Arthrobacter phenanthrenivorans SWC37.</title>
        <authorList>
            <person name="Tan P.W."/>
            <person name="Chan K.-G."/>
        </authorList>
    </citation>
    <scope>NUCLEOTIDE SEQUENCE [LARGE SCALE GENOMIC DNA]</scope>
    <source>
        <strain evidence="4 5">SWC37</strain>
    </source>
</reference>